<name>A0A6A6PJ06_9PEZI</name>
<gene>
    <name evidence="2" type="ORF">BDY17DRAFT_327712</name>
</gene>
<dbReference type="Proteomes" id="UP000799767">
    <property type="component" value="Unassembled WGS sequence"/>
</dbReference>
<dbReference type="InterPro" id="IPR055222">
    <property type="entry name" value="PRISE-like_Rossmann-fold"/>
</dbReference>
<dbReference type="SUPFAM" id="SSF51735">
    <property type="entry name" value="NAD(P)-binding Rossmann-fold domains"/>
    <property type="match status" value="1"/>
</dbReference>
<reference evidence="2" key="1">
    <citation type="journal article" date="2020" name="Stud. Mycol.">
        <title>101 Dothideomycetes genomes: a test case for predicting lifestyles and emergence of pathogens.</title>
        <authorList>
            <person name="Haridas S."/>
            <person name="Albert R."/>
            <person name="Binder M."/>
            <person name="Bloem J."/>
            <person name="Labutti K."/>
            <person name="Salamov A."/>
            <person name="Andreopoulos B."/>
            <person name="Baker S."/>
            <person name="Barry K."/>
            <person name="Bills G."/>
            <person name="Bluhm B."/>
            <person name="Cannon C."/>
            <person name="Castanera R."/>
            <person name="Culley D."/>
            <person name="Daum C."/>
            <person name="Ezra D."/>
            <person name="Gonzalez J."/>
            <person name="Henrissat B."/>
            <person name="Kuo A."/>
            <person name="Liang C."/>
            <person name="Lipzen A."/>
            <person name="Lutzoni F."/>
            <person name="Magnuson J."/>
            <person name="Mondo S."/>
            <person name="Nolan M."/>
            <person name="Ohm R."/>
            <person name="Pangilinan J."/>
            <person name="Park H.-J."/>
            <person name="Ramirez L."/>
            <person name="Alfaro M."/>
            <person name="Sun H."/>
            <person name="Tritt A."/>
            <person name="Yoshinaga Y."/>
            <person name="Zwiers L.-H."/>
            <person name="Turgeon B."/>
            <person name="Goodwin S."/>
            <person name="Spatafora J."/>
            <person name="Crous P."/>
            <person name="Grigoriev I."/>
        </authorList>
    </citation>
    <scope>NUCLEOTIDE SEQUENCE</scope>
    <source>
        <strain evidence="2">CBS 113389</strain>
    </source>
</reference>
<dbReference type="Gene3D" id="3.40.50.720">
    <property type="entry name" value="NAD(P)-binding Rossmann-like Domain"/>
    <property type="match status" value="1"/>
</dbReference>
<keyword evidence="3" id="KW-1185">Reference proteome</keyword>
<feature type="domain" description="PRISE-like Rossmann-fold" evidence="1">
    <location>
        <begin position="36"/>
        <end position="316"/>
    </location>
</feature>
<evidence type="ECO:0000313" key="2">
    <source>
        <dbReference type="EMBL" id="KAF2479776.1"/>
    </source>
</evidence>
<evidence type="ECO:0000259" key="1">
    <source>
        <dbReference type="Pfam" id="PF22917"/>
    </source>
</evidence>
<evidence type="ECO:0000313" key="3">
    <source>
        <dbReference type="Proteomes" id="UP000799767"/>
    </source>
</evidence>
<organism evidence="2 3">
    <name type="scientific">Neohortaea acidophila</name>
    <dbReference type="NCBI Taxonomy" id="245834"/>
    <lineage>
        <taxon>Eukaryota</taxon>
        <taxon>Fungi</taxon>
        <taxon>Dikarya</taxon>
        <taxon>Ascomycota</taxon>
        <taxon>Pezizomycotina</taxon>
        <taxon>Dothideomycetes</taxon>
        <taxon>Dothideomycetidae</taxon>
        <taxon>Mycosphaerellales</taxon>
        <taxon>Teratosphaeriaceae</taxon>
        <taxon>Neohortaea</taxon>
    </lineage>
</organism>
<proteinExistence type="predicted"/>
<accession>A0A6A6PJ06</accession>
<dbReference type="OrthoDB" id="1731983at2759"/>
<dbReference type="Pfam" id="PF22917">
    <property type="entry name" value="PRISE"/>
    <property type="match status" value="1"/>
</dbReference>
<sequence>MPPNFQVVVSRGIYHGLPTFPDKPGYKDLTAISCIATGISGYHMVKALAAAPERWSKIYCLSRRPPPDYFFEELGEGAQRVEHVEADFLGKPEDIADNLKQKIKKVDHVFFFSYTQPQQKGGVLNMWSDADALAKINTDLISNFIEGLKLANLTPKRMLLQTGAKQYGKWFPGCFHIGPATTPSYEFDPRVTLENNFYYPQEDVLAKYCKENNLGWNVVRPSYIIGAVRDNILNYLPGFAVYASVQAHLKQPLAFPGDYQAWDREHCQSSAMINAALEEWAVLTPEAANEAFNVQDGTNFTWGRFWPYLASWYGTTWEPPEADASKYRDFTSRAVETPRGYGPQGVTRSTFSLMEWSEKPDVVSAWEELKAKHGLLLDPFKDRAQTFGVTDSAIIGGWPLSLSMRKARKMGFHGTADSLETQFWTFKALVDMKVSPPLAVDSYVEEVQ</sequence>
<protein>
    <recommendedName>
        <fullName evidence="1">PRISE-like Rossmann-fold domain-containing protein</fullName>
    </recommendedName>
</protein>
<dbReference type="GeneID" id="54478723"/>
<dbReference type="EMBL" id="MU001641">
    <property type="protein sequence ID" value="KAF2479776.1"/>
    <property type="molecule type" value="Genomic_DNA"/>
</dbReference>
<dbReference type="CDD" id="cd08948">
    <property type="entry name" value="5beta-POR_like_SDR_a"/>
    <property type="match status" value="1"/>
</dbReference>
<dbReference type="RefSeq" id="XP_033586346.1">
    <property type="nucleotide sequence ID" value="XM_033737721.1"/>
</dbReference>
<dbReference type="PANTHER" id="PTHR32487">
    <property type="entry name" value="3-OXO-DELTA(4,5)-STEROID 5-BETA-REDUCTASE"/>
    <property type="match status" value="1"/>
</dbReference>
<dbReference type="PANTHER" id="PTHR32487:SF29">
    <property type="entry name" value="NAD-DEPENDENT EPIMERASE_DEHYDRATASE DOMAIN-CONTAINING PROTEIN"/>
    <property type="match status" value="1"/>
</dbReference>
<dbReference type="AlphaFoldDB" id="A0A6A6PJ06"/>
<dbReference type="InterPro" id="IPR036291">
    <property type="entry name" value="NAD(P)-bd_dom_sf"/>
</dbReference>